<comment type="pathway">
    <text evidence="1">Cofactor biosynthesis; adenosylcobalamin biosynthesis.</text>
</comment>
<keyword evidence="4 7" id="KW-0808">Transferase</keyword>
<dbReference type="PANTHER" id="PTHR43182:SF1">
    <property type="entry name" value="COBALT-PRECORRIN-7 C(5)-METHYLTRANSFERASE"/>
    <property type="match status" value="1"/>
</dbReference>
<dbReference type="SUPFAM" id="SSF53335">
    <property type="entry name" value="S-adenosyl-L-methionine-dependent methyltransferases"/>
    <property type="match status" value="1"/>
</dbReference>
<keyword evidence="3 7" id="KW-0489">Methyltransferase</keyword>
<dbReference type="SUPFAM" id="SSF53790">
    <property type="entry name" value="Tetrapyrrole methylase"/>
    <property type="match status" value="1"/>
</dbReference>
<protein>
    <submittedName>
        <fullName evidence="7">Precorrin-6Y C5,15-methyltransferase (Decarboxylating)</fullName>
    </submittedName>
</protein>
<dbReference type="Gene3D" id="3.40.1010.10">
    <property type="entry name" value="Cobalt-precorrin-4 Transmethylase, Domain 1"/>
    <property type="match status" value="1"/>
</dbReference>
<dbReference type="PIRSF" id="PIRSF036428">
    <property type="entry name" value="CobL"/>
    <property type="match status" value="1"/>
</dbReference>
<dbReference type="UniPathway" id="UPA00148"/>
<dbReference type="InterPro" id="IPR014008">
    <property type="entry name" value="Cbl_synth_MTase_CbiT"/>
</dbReference>
<dbReference type="InterPro" id="IPR000878">
    <property type="entry name" value="4pyrrol_Mease"/>
</dbReference>
<dbReference type="NCBIfam" id="TIGR02467">
    <property type="entry name" value="CbiE"/>
    <property type="match status" value="1"/>
</dbReference>
<gene>
    <name evidence="7" type="ORF">SAMN06265368_0992</name>
</gene>
<dbReference type="GO" id="GO:0009236">
    <property type="term" value="P:cobalamin biosynthetic process"/>
    <property type="evidence" value="ECO:0007669"/>
    <property type="project" value="UniProtKB-UniPathway"/>
</dbReference>
<evidence type="ECO:0000256" key="4">
    <source>
        <dbReference type="ARBA" id="ARBA00022679"/>
    </source>
</evidence>
<dbReference type="InterPro" id="IPR014776">
    <property type="entry name" value="4pyrrole_Mease_sub2"/>
</dbReference>
<organism evidence="7 8">
    <name type="scientific">Cohaesibacter gelatinilyticus</name>
    <dbReference type="NCBI Taxonomy" id="372072"/>
    <lineage>
        <taxon>Bacteria</taxon>
        <taxon>Pseudomonadati</taxon>
        <taxon>Pseudomonadota</taxon>
        <taxon>Alphaproteobacteria</taxon>
        <taxon>Hyphomicrobiales</taxon>
        <taxon>Cohaesibacteraceae</taxon>
    </lineage>
</organism>
<feature type="domain" description="Tetrapyrrole methylase" evidence="6">
    <location>
        <begin position="32"/>
        <end position="202"/>
    </location>
</feature>
<evidence type="ECO:0000259" key="6">
    <source>
        <dbReference type="Pfam" id="PF00590"/>
    </source>
</evidence>
<dbReference type="InterPro" id="IPR035996">
    <property type="entry name" value="4pyrrol_Methylase_sf"/>
</dbReference>
<dbReference type="NCBIfam" id="TIGR02469">
    <property type="entry name" value="CbiT"/>
    <property type="match status" value="1"/>
</dbReference>
<dbReference type="InterPro" id="IPR012818">
    <property type="entry name" value="CbiE"/>
</dbReference>
<evidence type="ECO:0000256" key="5">
    <source>
        <dbReference type="ARBA" id="ARBA00022691"/>
    </source>
</evidence>
<evidence type="ECO:0000256" key="3">
    <source>
        <dbReference type="ARBA" id="ARBA00022603"/>
    </source>
</evidence>
<dbReference type="CDD" id="cd02440">
    <property type="entry name" value="AdoMet_MTases"/>
    <property type="match status" value="1"/>
</dbReference>
<dbReference type="Pfam" id="PF01135">
    <property type="entry name" value="PCMT"/>
    <property type="match status" value="1"/>
</dbReference>
<keyword evidence="5" id="KW-0949">S-adenosyl-L-methionine</keyword>
<name>A0A285NES3_9HYPH</name>
<accession>A0A285NES3</accession>
<dbReference type="RefSeq" id="WP_097152249.1">
    <property type="nucleotide sequence ID" value="NZ_OBEL01000001.1"/>
</dbReference>
<dbReference type="CDD" id="cd11644">
    <property type="entry name" value="Precorrin-6Y-MT"/>
    <property type="match status" value="1"/>
</dbReference>
<keyword evidence="2" id="KW-0169">Cobalamin biosynthesis</keyword>
<sequence>MSNEKPTSTRPEPWISVIGIEEDGVRGLSDLGLSLIKDCDILLAGQRHLDMVSDDLSPKAERMTWPSPFSSTFSIIAEMKGKQVVILATGDPMFCGIGGTLTRFFDWSELRVLPAKSAYSLAASRIGWPLDKCSLLTIHGRDPAGIVPHIQPGAKLIILSKNGGSPSLLASKLCEIGANDAEITVLEHMGGEKEKIIETSAHALSEAGDALPFADLNVIAVEIPSDFRNWLSTSPGLPDDAFEHDGKMTKRDIRASALAKLAPRPGAHLWDVGTGCGSIAIEWLRAAPNTSAIGLEPQEKRRAFAKHNAKTLGVPRLQLIDGTAPDGLMGLDGPDAIFVGGGLSSETLNFCLDALKPGGRLVAHAVTLSSEALLLSCFSEHGGELTRLSIAKAQPVGLHFGWKASMPVTQWVYVKGNDIKKQEGLAS</sequence>
<keyword evidence="8" id="KW-1185">Reference proteome</keyword>
<evidence type="ECO:0000256" key="1">
    <source>
        <dbReference type="ARBA" id="ARBA00004953"/>
    </source>
</evidence>
<evidence type="ECO:0000313" key="7">
    <source>
        <dbReference type="EMBL" id="SNZ07467.1"/>
    </source>
</evidence>
<dbReference type="InterPro" id="IPR050714">
    <property type="entry name" value="Cobalamin_biosynth_MTase"/>
</dbReference>
<dbReference type="GO" id="GO:0008276">
    <property type="term" value="F:protein methyltransferase activity"/>
    <property type="evidence" value="ECO:0007669"/>
    <property type="project" value="InterPro"/>
</dbReference>
<dbReference type="Pfam" id="PF00590">
    <property type="entry name" value="TP_methylase"/>
    <property type="match status" value="1"/>
</dbReference>
<proteinExistence type="predicted"/>
<dbReference type="InterPro" id="IPR029063">
    <property type="entry name" value="SAM-dependent_MTases_sf"/>
</dbReference>
<dbReference type="Proteomes" id="UP000219439">
    <property type="component" value="Unassembled WGS sequence"/>
</dbReference>
<dbReference type="GO" id="GO:0032259">
    <property type="term" value="P:methylation"/>
    <property type="evidence" value="ECO:0007669"/>
    <property type="project" value="UniProtKB-KW"/>
</dbReference>
<dbReference type="Gene3D" id="3.40.50.150">
    <property type="entry name" value="Vaccinia Virus protein VP39"/>
    <property type="match status" value="1"/>
</dbReference>
<dbReference type="InterPro" id="IPR006365">
    <property type="entry name" value="Cbl_synth_CobL"/>
</dbReference>
<evidence type="ECO:0000313" key="8">
    <source>
        <dbReference type="Proteomes" id="UP000219439"/>
    </source>
</evidence>
<dbReference type="Gene3D" id="3.30.950.10">
    <property type="entry name" value="Methyltransferase, Cobalt-precorrin-4 Transmethylase, Domain 2"/>
    <property type="match status" value="1"/>
</dbReference>
<dbReference type="AlphaFoldDB" id="A0A285NES3"/>
<evidence type="ECO:0000256" key="2">
    <source>
        <dbReference type="ARBA" id="ARBA00022573"/>
    </source>
</evidence>
<reference evidence="7 8" key="1">
    <citation type="submission" date="2017-09" db="EMBL/GenBank/DDBJ databases">
        <authorList>
            <person name="Ehlers B."/>
            <person name="Leendertz F.H."/>
        </authorList>
    </citation>
    <scope>NUCLEOTIDE SEQUENCE [LARGE SCALE GENOMIC DNA]</scope>
    <source>
        <strain evidence="7 8">DSM 18289</strain>
    </source>
</reference>
<dbReference type="InterPro" id="IPR014777">
    <property type="entry name" value="4pyrrole_Mease_sub1"/>
</dbReference>
<dbReference type="OrthoDB" id="9787825at2"/>
<dbReference type="EMBL" id="OBEL01000001">
    <property type="protein sequence ID" value="SNZ07467.1"/>
    <property type="molecule type" value="Genomic_DNA"/>
</dbReference>
<dbReference type="PANTHER" id="PTHR43182">
    <property type="entry name" value="COBALT-PRECORRIN-6B C(15)-METHYLTRANSFERASE (DECARBOXYLATING)"/>
    <property type="match status" value="1"/>
</dbReference>